<accession>A0A4R7NT15</accession>
<sequence>MNQLRQHGYTWRVEGELTSAQLGQKAVSPDRRFYRELAARYRAYVYDVPKDAFPTFLEALHFESW</sequence>
<proteinExistence type="predicted"/>
<comment type="caution">
    <text evidence="1">The sequence shown here is derived from an EMBL/GenBank/DDBJ whole genome shotgun (WGS) entry which is preliminary data.</text>
</comment>
<keyword evidence="2" id="KW-1185">Reference proteome</keyword>
<protein>
    <submittedName>
        <fullName evidence="1">Uncharacterized protein</fullName>
    </submittedName>
</protein>
<name>A0A4R7NT15_9GAMM</name>
<dbReference type="RefSeq" id="WP_133883634.1">
    <property type="nucleotide sequence ID" value="NZ_MWIN01000003.1"/>
</dbReference>
<reference evidence="1 2" key="1">
    <citation type="submission" date="2019-03" db="EMBL/GenBank/DDBJ databases">
        <title>Genomic Encyclopedia of Type Strains, Phase IV (KMG-IV): sequencing the most valuable type-strain genomes for metagenomic binning, comparative biology and taxonomic classification.</title>
        <authorList>
            <person name="Goeker M."/>
        </authorList>
    </citation>
    <scope>NUCLEOTIDE SEQUENCE [LARGE SCALE GENOMIC DNA]</scope>
    <source>
        <strain evidence="1 2">DSM 26377</strain>
    </source>
</reference>
<gene>
    <name evidence="1" type="ORF">DFR24_4480</name>
</gene>
<organism evidence="1 2">
    <name type="scientific">Panacagrimonas perspica</name>
    <dbReference type="NCBI Taxonomy" id="381431"/>
    <lineage>
        <taxon>Bacteria</taxon>
        <taxon>Pseudomonadati</taxon>
        <taxon>Pseudomonadota</taxon>
        <taxon>Gammaproteobacteria</taxon>
        <taxon>Nevskiales</taxon>
        <taxon>Nevskiaceae</taxon>
        <taxon>Panacagrimonas</taxon>
    </lineage>
</organism>
<dbReference type="AlphaFoldDB" id="A0A4R7NT15"/>
<dbReference type="EMBL" id="SOBT01000012">
    <property type="protein sequence ID" value="TDU24215.1"/>
    <property type="molecule type" value="Genomic_DNA"/>
</dbReference>
<dbReference type="Proteomes" id="UP000295341">
    <property type="component" value="Unassembled WGS sequence"/>
</dbReference>
<evidence type="ECO:0000313" key="2">
    <source>
        <dbReference type="Proteomes" id="UP000295341"/>
    </source>
</evidence>
<evidence type="ECO:0000313" key="1">
    <source>
        <dbReference type="EMBL" id="TDU24215.1"/>
    </source>
</evidence>